<dbReference type="EMBL" id="BNDS01000002">
    <property type="protein sequence ID" value="GHH97138.1"/>
    <property type="molecule type" value="Genomic_DNA"/>
</dbReference>
<organism evidence="1 2">
    <name type="scientific">Neobacillus kokaensis</name>
    <dbReference type="NCBI Taxonomy" id="2759023"/>
    <lineage>
        <taxon>Bacteria</taxon>
        <taxon>Bacillati</taxon>
        <taxon>Bacillota</taxon>
        <taxon>Bacilli</taxon>
        <taxon>Bacillales</taxon>
        <taxon>Bacillaceae</taxon>
        <taxon>Neobacillus</taxon>
    </lineage>
</organism>
<protein>
    <submittedName>
        <fullName evidence="1">Uncharacterized protein</fullName>
    </submittedName>
</protein>
<evidence type="ECO:0000313" key="2">
    <source>
        <dbReference type="Proteomes" id="UP000637074"/>
    </source>
</evidence>
<evidence type="ECO:0000313" key="1">
    <source>
        <dbReference type="EMBL" id="GHH97138.1"/>
    </source>
</evidence>
<reference evidence="1 2" key="1">
    <citation type="journal article" date="2022" name="Int. J. Syst. Evol. Microbiol.">
        <title>Neobacillus kokaensis sp. nov., isolated from soil.</title>
        <authorList>
            <person name="Yuki K."/>
            <person name="Matsubara H."/>
            <person name="Yamaguchi S."/>
        </authorList>
    </citation>
    <scope>NUCLEOTIDE SEQUENCE [LARGE SCALE GENOMIC DNA]</scope>
    <source>
        <strain evidence="1 2">LOB 377</strain>
    </source>
</reference>
<dbReference type="Proteomes" id="UP000637074">
    <property type="component" value="Unassembled WGS sequence"/>
</dbReference>
<gene>
    <name evidence="1" type="ORF">AM1BK_06810</name>
</gene>
<proteinExistence type="predicted"/>
<sequence>MKKVKANRFHCPKKRKLFKKGNARYIQCPKKERSSKKVNGSGTIDLERGIEYSKILDIVS</sequence>
<keyword evidence="2" id="KW-1185">Reference proteome</keyword>
<comment type="caution">
    <text evidence="1">The sequence shown here is derived from an EMBL/GenBank/DDBJ whole genome shotgun (WGS) entry which is preliminary data.</text>
</comment>
<name>A0ABQ3MZH3_9BACI</name>
<accession>A0ABQ3MZH3</accession>